<keyword evidence="2" id="KW-0269">Exonuclease</keyword>
<reference evidence="2 3" key="1">
    <citation type="journal article" date="2021" name="MBio">
        <title>Poor Competitiveness of Bradyrhizobium in Pigeon Pea Root Colonization in Indian Soils.</title>
        <authorList>
            <person name="Chalasani D."/>
            <person name="Basu A."/>
            <person name="Pullabhotla S.V.S.R.N."/>
            <person name="Jorrin B."/>
            <person name="Neal A.L."/>
            <person name="Poole P.S."/>
            <person name="Podile A.R."/>
            <person name="Tkacz A."/>
        </authorList>
    </citation>
    <scope>NUCLEOTIDE SEQUENCE [LARGE SCALE GENOMIC DNA]</scope>
    <source>
        <strain evidence="2 3">HU14</strain>
    </source>
</reference>
<feature type="domain" description="Exonuclease" evidence="1">
    <location>
        <begin position="4"/>
        <end position="170"/>
    </location>
</feature>
<evidence type="ECO:0000313" key="2">
    <source>
        <dbReference type="EMBL" id="MBW9093525.1"/>
    </source>
</evidence>
<comment type="caution">
    <text evidence="2">The sequence shown here is derived from an EMBL/GenBank/DDBJ whole genome shotgun (WGS) entry which is preliminary data.</text>
</comment>
<dbReference type="CDD" id="cd06130">
    <property type="entry name" value="DNA_pol_III_epsilon_like"/>
    <property type="match status" value="1"/>
</dbReference>
<name>A0ABS7HM58_9MICO</name>
<keyword evidence="2" id="KW-0540">Nuclease</keyword>
<dbReference type="Pfam" id="PF00929">
    <property type="entry name" value="RNase_T"/>
    <property type="match status" value="1"/>
</dbReference>
<keyword evidence="3" id="KW-1185">Reference proteome</keyword>
<dbReference type="InterPro" id="IPR012337">
    <property type="entry name" value="RNaseH-like_sf"/>
</dbReference>
<evidence type="ECO:0000313" key="3">
    <source>
        <dbReference type="Proteomes" id="UP001196843"/>
    </source>
</evidence>
<dbReference type="PANTHER" id="PTHR30231">
    <property type="entry name" value="DNA POLYMERASE III SUBUNIT EPSILON"/>
    <property type="match status" value="1"/>
</dbReference>
<sequence length="200" mass="21192">MALDFTAIDFETANSSNASACAVGLVRVRDGEIVDQTGWLIRPPAGHDVFFELNVRIHGIQPEDVVGAPGWSDQLADLVAFTGDDVLVAHNAGFDMAVIKRACDATGDDFPAYRYACSLQVARRVYRLESYRLPFVAAEAGFADFPHHNATADALACAHVMIDAARRVGAGSIDELAEAVGVRVSQLASADAPAVSFAVA</sequence>
<organism evidence="2 3">
    <name type="scientific">Microbacterium jejuense</name>
    <dbReference type="NCBI Taxonomy" id="1263637"/>
    <lineage>
        <taxon>Bacteria</taxon>
        <taxon>Bacillati</taxon>
        <taxon>Actinomycetota</taxon>
        <taxon>Actinomycetes</taxon>
        <taxon>Micrococcales</taxon>
        <taxon>Microbacteriaceae</taxon>
        <taxon>Microbacterium</taxon>
    </lineage>
</organism>
<keyword evidence="2" id="KW-0378">Hydrolase</keyword>
<gene>
    <name evidence="2" type="ORF">JNB62_07515</name>
</gene>
<dbReference type="GO" id="GO:0004527">
    <property type="term" value="F:exonuclease activity"/>
    <property type="evidence" value="ECO:0007669"/>
    <property type="project" value="UniProtKB-KW"/>
</dbReference>
<dbReference type="Gene3D" id="3.30.420.10">
    <property type="entry name" value="Ribonuclease H-like superfamily/Ribonuclease H"/>
    <property type="match status" value="1"/>
</dbReference>
<dbReference type="SMART" id="SM00479">
    <property type="entry name" value="EXOIII"/>
    <property type="match status" value="1"/>
</dbReference>
<dbReference type="InterPro" id="IPR036397">
    <property type="entry name" value="RNaseH_sf"/>
</dbReference>
<dbReference type="Proteomes" id="UP001196843">
    <property type="component" value="Unassembled WGS sequence"/>
</dbReference>
<dbReference type="EMBL" id="JAEUAW010000004">
    <property type="protein sequence ID" value="MBW9093525.1"/>
    <property type="molecule type" value="Genomic_DNA"/>
</dbReference>
<dbReference type="PANTHER" id="PTHR30231:SF42">
    <property type="entry name" value="EXONUCLEASE"/>
    <property type="match status" value="1"/>
</dbReference>
<accession>A0ABS7HM58</accession>
<dbReference type="RefSeq" id="WP_220300234.1">
    <property type="nucleotide sequence ID" value="NZ_JAEUAW010000004.1"/>
</dbReference>
<protein>
    <submittedName>
        <fullName evidence="2">3'-5' exonuclease</fullName>
    </submittedName>
</protein>
<dbReference type="InterPro" id="IPR013520">
    <property type="entry name" value="Ribonucl_H"/>
</dbReference>
<proteinExistence type="predicted"/>
<evidence type="ECO:0000259" key="1">
    <source>
        <dbReference type="SMART" id="SM00479"/>
    </source>
</evidence>
<dbReference type="SUPFAM" id="SSF53098">
    <property type="entry name" value="Ribonuclease H-like"/>
    <property type="match status" value="1"/>
</dbReference>